<proteinExistence type="predicted"/>
<dbReference type="EMBL" id="BGPR01009705">
    <property type="protein sequence ID" value="GBN41762.1"/>
    <property type="molecule type" value="Genomic_DNA"/>
</dbReference>
<comment type="caution">
    <text evidence="1">The sequence shown here is derived from an EMBL/GenBank/DDBJ whole genome shotgun (WGS) entry which is preliminary data.</text>
</comment>
<evidence type="ECO:0000313" key="2">
    <source>
        <dbReference type="Proteomes" id="UP000499080"/>
    </source>
</evidence>
<sequence>MSVSPDSTMLPWNLAGGAKLRNQLVVFNPPTPRGPQNLTTFPYGGSVDIWIGEMDSSALSPNYGWSKAHWGVNSWESLGSLIGF</sequence>
<dbReference type="Proteomes" id="UP000499080">
    <property type="component" value="Unassembled WGS sequence"/>
</dbReference>
<gene>
    <name evidence="1" type="ORF">AVEN_236935_1</name>
</gene>
<dbReference type="AlphaFoldDB" id="A0A4Y2NSQ8"/>
<organism evidence="1 2">
    <name type="scientific">Araneus ventricosus</name>
    <name type="common">Orbweaver spider</name>
    <name type="synonym">Epeira ventricosa</name>
    <dbReference type="NCBI Taxonomy" id="182803"/>
    <lineage>
        <taxon>Eukaryota</taxon>
        <taxon>Metazoa</taxon>
        <taxon>Ecdysozoa</taxon>
        <taxon>Arthropoda</taxon>
        <taxon>Chelicerata</taxon>
        <taxon>Arachnida</taxon>
        <taxon>Araneae</taxon>
        <taxon>Araneomorphae</taxon>
        <taxon>Entelegynae</taxon>
        <taxon>Araneoidea</taxon>
        <taxon>Araneidae</taxon>
        <taxon>Araneus</taxon>
    </lineage>
</organism>
<reference evidence="1 2" key="1">
    <citation type="journal article" date="2019" name="Sci. Rep.">
        <title>Orb-weaving spider Araneus ventricosus genome elucidates the spidroin gene catalogue.</title>
        <authorList>
            <person name="Kono N."/>
            <person name="Nakamura H."/>
            <person name="Ohtoshi R."/>
            <person name="Moran D.A.P."/>
            <person name="Shinohara A."/>
            <person name="Yoshida Y."/>
            <person name="Fujiwara M."/>
            <person name="Mori M."/>
            <person name="Tomita M."/>
            <person name="Arakawa K."/>
        </authorList>
    </citation>
    <scope>NUCLEOTIDE SEQUENCE [LARGE SCALE GENOMIC DNA]</scope>
</reference>
<accession>A0A4Y2NSQ8</accession>
<evidence type="ECO:0000313" key="1">
    <source>
        <dbReference type="EMBL" id="GBN41762.1"/>
    </source>
</evidence>
<name>A0A4Y2NSQ8_ARAVE</name>
<keyword evidence="2" id="KW-1185">Reference proteome</keyword>
<protein>
    <submittedName>
        <fullName evidence="1">Uncharacterized protein</fullName>
    </submittedName>
</protein>